<evidence type="ECO:0000256" key="1">
    <source>
        <dbReference type="SAM" id="Phobius"/>
    </source>
</evidence>
<keyword evidence="1" id="KW-0472">Membrane</keyword>
<dbReference type="EMBL" id="JAJBZG010000002">
    <property type="protein sequence ID" value="MCB7480915.1"/>
    <property type="molecule type" value="Genomic_DNA"/>
</dbReference>
<organism evidence="2 3">
    <name type="scientific">Christiangramia sediminis</name>
    <dbReference type="NCBI Taxonomy" id="2881336"/>
    <lineage>
        <taxon>Bacteria</taxon>
        <taxon>Pseudomonadati</taxon>
        <taxon>Bacteroidota</taxon>
        <taxon>Flavobacteriia</taxon>
        <taxon>Flavobacteriales</taxon>
        <taxon>Flavobacteriaceae</taxon>
        <taxon>Christiangramia</taxon>
    </lineage>
</organism>
<protein>
    <submittedName>
        <fullName evidence="2">Uncharacterized protein</fullName>
    </submittedName>
</protein>
<dbReference type="Proteomes" id="UP001139414">
    <property type="component" value="Unassembled WGS sequence"/>
</dbReference>
<proteinExistence type="predicted"/>
<gene>
    <name evidence="2" type="ORF">LGQ90_06500</name>
</gene>
<dbReference type="AlphaFoldDB" id="A0A9X1LIE7"/>
<name>A0A9X1LIE7_9FLAO</name>
<keyword evidence="1" id="KW-0812">Transmembrane</keyword>
<sequence>MRVFKEEQAFRQWWILLILGITLIGTSFPLFRSYENSDLSISGFIGFGLVLLVLILFLTLRLHTKIDSNGIKTSFEPLTFFRKEYKWNEISKCYVRKYAPIREYGGWGIRGSGKSKAYNVSGNMGIQIITKDQKKFLIGTNKPEEAKRVLERYQDKL</sequence>
<evidence type="ECO:0000313" key="3">
    <source>
        <dbReference type="Proteomes" id="UP001139414"/>
    </source>
</evidence>
<reference evidence="2" key="1">
    <citation type="submission" date="2021-10" db="EMBL/GenBank/DDBJ databases">
        <title>Gramella sp. ASW11-100T, isolated from marine sediment.</title>
        <authorList>
            <person name="Xia C."/>
        </authorList>
    </citation>
    <scope>NUCLEOTIDE SEQUENCE</scope>
    <source>
        <strain evidence="2">ASW11-100</strain>
    </source>
</reference>
<feature type="transmembrane region" description="Helical" evidence="1">
    <location>
        <begin position="12"/>
        <end position="31"/>
    </location>
</feature>
<accession>A0A9X1LIE7</accession>
<feature type="transmembrane region" description="Helical" evidence="1">
    <location>
        <begin position="43"/>
        <end position="62"/>
    </location>
</feature>
<keyword evidence="1" id="KW-1133">Transmembrane helix</keyword>
<keyword evidence="3" id="KW-1185">Reference proteome</keyword>
<evidence type="ECO:0000313" key="2">
    <source>
        <dbReference type="EMBL" id="MCB7480915.1"/>
    </source>
</evidence>
<comment type="caution">
    <text evidence="2">The sequence shown here is derived from an EMBL/GenBank/DDBJ whole genome shotgun (WGS) entry which is preliminary data.</text>
</comment>
<dbReference type="RefSeq" id="WP_229339379.1">
    <property type="nucleotide sequence ID" value="NZ_JAJBZG010000002.1"/>
</dbReference>